<dbReference type="PANTHER" id="PTHR30591">
    <property type="entry name" value="RECBCD ENZYME SUBUNIT RECC"/>
    <property type="match status" value="1"/>
</dbReference>
<evidence type="ECO:0000256" key="6">
    <source>
        <dbReference type="ARBA" id="ARBA00022801"/>
    </source>
</evidence>
<dbReference type="InterPro" id="IPR014017">
    <property type="entry name" value="DNA_helicase_UvrD-like_C"/>
</dbReference>
<dbReference type="NCBIfam" id="TIGR02773">
    <property type="entry name" value="addB_Gpos"/>
    <property type="match status" value="1"/>
</dbReference>
<evidence type="ECO:0000256" key="12">
    <source>
        <dbReference type="ARBA" id="ARBA00023125"/>
    </source>
</evidence>
<dbReference type="RefSeq" id="WP_190999817.1">
    <property type="nucleotide sequence ID" value="NZ_JACXSI010000066.1"/>
</dbReference>
<comment type="miscellaneous">
    <text evidence="14">Despite having conserved helicase domains, this subunit does not have helicase activity.</text>
</comment>
<comment type="similarity">
    <text evidence="14">Belongs to the helicase family. AddB/RexB type 1 subfamily.</text>
</comment>
<dbReference type="EMBL" id="JACXSI010000066">
    <property type="protein sequence ID" value="MBD3110283.1"/>
    <property type="molecule type" value="Genomic_DNA"/>
</dbReference>
<dbReference type="EC" id="3.1.-.-" evidence="14"/>
<dbReference type="Gene3D" id="6.10.140.1030">
    <property type="match status" value="1"/>
</dbReference>
<dbReference type="InterPro" id="IPR011604">
    <property type="entry name" value="PDDEXK-like_dom_sf"/>
</dbReference>
<feature type="domain" description="UvrD-like helicase C-terminal" evidence="15">
    <location>
        <begin position="279"/>
        <end position="585"/>
    </location>
</feature>
<keyword evidence="8 14" id="KW-0269">Exonuclease</keyword>
<evidence type="ECO:0000256" key="8">
    <source>
        <dbReference type="ARBA" id="ARBA00022839"/>
    </source>
</evidence>
<keyword evidence="11 14" id="KW-0411">Iron-sulfur</keyword>
<evidence type="ECO:0000313" key="17">
    <source>
        <dbReference type="Proteomes" id="UP000602076"/>
    </source>
</evidence>
<reference evidence="16" key="1">
    <citation type="submission" date="2020-09" db="EMBL/GenBank/DDBJ databases">
        <title>Bacillus faecalis sp. nov., a moderately halophilic bacterium isolated from cow faeces.</title>
        <authorList>
            <person name="Jiang L."/>
            <person name="Lee J."/>
        </authorList>
    </citation>
    <scope>NUCLEOTIDE SEQUENCE</scope>
    <source>
        <strain evidence="16">AGMB 02131</strain>
    </source>
</reference>
<evidence type="ECO:0000256" key="3">
    <source>
        <dbReference type="ARBA" id="ARBA00022723"/>
    </source>
</evidence>
<dbReference type="InterPro" id="IPR014140">
    <property type="entry name" value="DNA_helicase_suAddB"/>
</dbReference>
<dbReference type="HAMAP" id="MF_01452">
    <property type="entry name" value="AddB_type1"/>
    <property type="match status" value="1"/>
</dbReference>
<evidence type="ECO:0000256" key="2">
    <source>
        <dbReference type="ARBA" id="ARBA00022722"/>
    </source>
</evidence>
<keyword evidence="4 14" id="KW-0547">Nucleotide-binding</keyword>
<feature type="binding site" evidence="14">
    <location>
        <position position="809"/>
    </location>
    <ligand>
        <name>[4Fe-4S] cluster</name>
        <dbReference type="ChEBI" id="CHEBI:49883"/>
    </ligand>
</feature>
<protein>
    <recommendedName>
        <fullName evidence="14">ATP-dependent helicase/deoxyribonuclease subunit B</fullName>
        <ecNumber evidence="14">3.1.-.-</ecNumber>
    </recommendedName>
    <alternativeName>
        <fullName evidence="14">ATP-dependent helicase/nuclease subunit AddB</fullName>
    </alternativeName>
</protein>
<evidence type="ECO:0000256" key="14">
    <source>
        <dbReference type="HAMAP-Rule" id="MF_01452"/>
    </source>
</evidence>
<dbReference type="InterPro" id="IPR038726">
    <property type="entry name" value="PDDEXK_AddAB-type"/>
</dbReference>
<evidence type="ECO:0000256" key="4">
    <source>
        <dbReference type="ARBA" id="ARBA00022741"/>
    </source>
</evidence>
<keyword evidence="9 14" id="KW-0067">ATP-binding</keyword>
<dbReference type="GO" id="GO:0051539">
    <property type="term" value="F:4 iron, 4 sulfur cluster binding"/>
    <property type="evidence" value="ECO:0007669"/>
    <property type="project" value="UniProtKB-KW"/>
</dbReference>
<name>A0A927CYZ0_9BACI</name>
<sequence length="1176" mass="135065">MALQFILGRSGTGKTTSVLNEIREKLHNNPRHTPLVYIVPEQMTFSSEYKLAGTPDLKGMMSAQVFSFTRLAWRVLQETGGMSRKHLSSAGMNMMITKIIEEKKDELKIFQRSAGKTGFISSMEDMLIELKRYCITPEAMGEIMIEQLDDETNQVLKDKLHDLELIYREFERALFGKYINSEHYLTLLAEKISQSSYLQEAEIYIDGFFSLTPQELLVVQELLKTCKKVTVALTLDTPFRQGPPVDFHLFGMSARLYQNIYQLAVQSDIEIEQDIVMTDMHRFNLRADLEHLEKKLNVLPTVPYEGETGVTVMMAANRRVELEGIAREILKLVREQHYKWRDITVLVRNGNDYADLVKTIFQDYRIPFFIDAKETMLHHPLIELIRSSLETLQTNWRYEPVFRAIKTELLYPLKADRVAMRHNVDLLENFVLARGIKGEQWTGKERWTYHRFKGLELEDIKQNDKEIALENQVNEWKELFSKPLITLGKRCKKAKTGIEYCQALYLFLEEVGAPDHLDQLRMKAEEEGRLIEARRHDQVWKSVIDLLDQFVETMRDTKLNLKQFISILDSGLQALQFSQVPPALDQVIVANLDLSRQNDVKIAFVIGLNEGVLPMKATEEGIFTDSDRQLLNKTGIELAPDSTVRLFDEEFTAYKAFTTASEKLYVSYPLGDEEGGSLLASPYIKRIKEILPKACELYLQNEPQDDTKEQQLMYMPNESIALSYLTAVLQQQKRGYKPDDVWYSLYNYLLESNQGSTKMVLSSLHYENKARRLSSQTSKGLYGKKVKVNDIEETKMQASVSRMERYNSCAFSHFASHGLGLKERNVYRLEAPDIGELFHGALKIISDTLLKENIQWSALSQEQCHQLASAAVEQLAPKLQNQILLSSNRHHYIKRKLENVIGRASIALSEQAKHSGFTPFKLELGFGNDNESILPPYPLKLADGTDMELIGRIDRVDTAKFNDQIYVRIIDYKSSSKDVNLDEVYYGLALQMLTYLDVLIQFAPQLIGQAVSSAGMLYFYVHNPIIKANEMMDLSKLEKEIFKQFKMKGLLVDKPEILQLMDDKLIIGESSKSDIISVNFLKNGDISKTSKVASEQDFDMLRNHIHHLYKKAGNEILNGETIINPYKKKDKIPCTYCAYKSVCMFDQALEENEYRILQPKKANEVLQLIKEEGGQA</sequence>
<dbReference type="InterPro" id="IPR049035">
    <property type="entry name" value="ADDB_N"/>
</dbReference>
<dbReference type="PROSITE" id="PS51217">
    <property type="entry name" value="UVRD_HELICASE_CTER"/>
    <property type="match status" value="1"/>
</dbReference>
<evidence type="ECO:0000256" key="9">
    <source>
        <dbReference type="ARBA" id="ARBA00022840"/>
    </source>
</evidence>
<dbReference type="PANTHER" id="PTHR30591:SF1">
    <property type="entry name" value="RECBCD ENZYME SUBUNIT RECC"/>
    <property type="match status" value="1"/>
</dbReference>
<organism evidence="16 17">
    <name type="scientific">Peribacillus faecalis</name>
    <dbReference type="NCBI Taxonomy" id="2772559"/>
    <lineage>
        <taxon>Bacteria</taxon>
        <taxon>Bacillati</taxon>
        <taxon>Bacillota</taxon>
        <taxon>Bacilli</taxon>
        <taxon>Bacillales</taxon>
        <taxon>Bacillaceae</taxon>
        <taxon>Peribacillus</taxon>
    </lineage>
</organism>
<comment type="cofactor">
    <cofactor evidence="14">
        <name>Mg(2+)</name>
        <dbReference type="ChEBI" id="CHEBI:18420"/>
    </cofactor>
</comment>
<keyword evidence="10 14" id="KW-0408">Iron</keyword>
<dbReference type="GO" id="GO:0004386">
    <property type="term" value="F:helicase activity"/>
    <property type="evidence" value="ECO:0007669"/>
    <property type="project" value="UniProtKB-KW"/>
</dbReference>
<dbReference type="Pfam" id="PF21445">
    <property type="entry name" value="ADDB_N"/>
    <property type="match status" value="1"/>
</dbReference>
<comment type="function">
    <text evidence="14">The heterodimer acts as both an ATP-dependent DNA helicase and an ATP-dependent, dual-direction single-stranded exonuclease. Recognizes the chi site generating a DNA molecule suitable for the initiation of homologous recombination. The AddB subunit has 5' -&gt; 3' nuclease activity but not helicase activity.</text>
</comment>
<dbReference type="GO" id="GO:0046872">
    <property type="term" value="F:metal ion binding"/>
    <property type="evidence" value="ECO:0007669"/>
    <property type="project" value="UniProtKB-KW"/>
</dbReference>
<keyword evidence="6 14" id="KW-0378">Hydrolase</keyword>
<proteinExistence type="inferred from homology"/>
<evidence type="ECO:0000256" key="10">
    <source>
        <dbReference type="ARBA" id="ARBA00023004"/>
    </source>
</evidence>
<dbReference type="AlphaFoldDB" id="A0A927CYZ0"/>
<evidence type="ECO:0000256" key="7">
    <source>
        <dbReference type="ARBA" id="ARBA00022806"/>
    </source>
</evidence>
<keyword evidence="12 14" id="KW-0238">DNA-binding</keyword>
<dbReference type="GO" id="GO:0005524">
    <property type="term" value="F:ATP binding"/>
    <property type="evidence" value="ECO:0007669"/>
    <property type="project" value="UniProtKB-UniRule"/>
</dbReference>
<dbReference type="Pfam" id="PF12705">
    <property type="entry name" value="PDDEXK_1"/>
    <property type="match status" value="1"/>
</dbReference>
<keyword evidence="2 14" id="KW-0540">Nuclease</keyword>
<accession>A0A927CYZ0</accession>
<evidence type="ECO:0000313" key="16">
    <source>
        <dbReference type="EMBL" id="MBD3110283.1"/>
    </source>
</evidence>
<dbReference type="Proteomes" id="UP000602076">
    <property type="component" value="Unassembled WGS sequence"/>
</dbReference>
<dbReference type="Gene3D" id="3.40.50.300">
    <property type="entry name" value="P-loop containing nucleotide triphosphate hydrolases"/>
    <property type="match status" value="3"/>
</dbReference>
<feature type="binding site" evidence="14">
    <location>
        <position position="1143"/>
    </location>
    <ligand>
        <name>[4Fe-4S] cluster</name>
        <dbReference type="ChEBI" id="CHEBI:49883"/>
    </ligand>
</feature>
<dbReference type="Gene3D" id="3.90.320.10">
    <property type="match status" value="1"/>
</dbReference>
<keyword evidence="17" id="KW-1185">Reference proteome</keyword>
<comment type="caution">
    <text evidence="16">The sequence shown here is derived from an EMBL/GenBank/DDBJ whole genome shotgun (WGS) entry which is preliminary data.</text>
</comment>
<dbReference type="GO" id="GO:0008409">
    <property type="term" value="F:5'-3' exonuclease activity"/>
    <property type="evidence" value="ECO:0007669"/>
    <property type="project" value="UniProtKB-UniRule"/>
</dbReference>
<dbReference type="GO" id="GO:0000724">
    <property type="term" value="P:double-strand break repair via homologous recombination"/>
    <property type="evidence" value="ECO:0007669"/>
    <property type="project" value="UniProtKB-UniRule"/>
</dbReference>
<dbReference type="GO" id="GO:0003690">
    <property type="term" value="F:double-stranded DNA binding"/>
    <property type="evidence" value="ECO:0007669"/>
    <property type="project" value="UniProtKB-UniRule"/>
</dbReference>
<keyword evidence="13 14" id="KW-0234">DNA repair</keyword>
<comment type="subunit">
    <text evidence="14">Heterodimer of AddA and AddB.</text>
</comment>
<comment type="cofactor">
    <cofactor evidence="14">
        <name>[4Fe-4S] cluster</name>
        <dbReference type="ChEBI" id="CHEBI:49883"/>
    </cofactor>
    <text evidence="14">Binds 1 [4Fe-4S] cluster.</text>
</comment>
<dbReference type="SUPFAM" id="SSF52540">
    <property type="entry name" value="P-loop containing nucleoside triphosphate hydrolases"/>
    <property type="match status" value="1"/>
</dbReference>
<evidence type="ECO:0000256" key="13">
    <source>
        <dbReference type="ARBA" id="ARBA00023204"/>
    </source>
</evidence>
<evidence type="ECO:0000256" key="11">
    <source>
        <dbReference type="ARBA" id="ARBA00023014"/>
    </source>
</evidence>
<feature type="binding site" evidence="14">
    <location>
        <position position="1137"/>
    </location>
    <ligand>
        <name>[4Fe-4S] cluster</name>
        <dbReference type="ChEBI" id="CHEBI:49883"/>
    </ligand>
</feature>
<dbReference type="InterPro" id="IPR027417">
    <property type="entry name" value="P-loop_NTPase"/>
</dbReference>
<evidence type="ECO:0000259" key="15">
    <source>
        <dbReference type="PROSITE" id="PS51217"/>
    </source>
</evidence>
<keyword evidence="7 14" id="KW-0347">Helicase</keyword>
<gene>
    <name evidence="14 16" type="primary">addB</name>
    <name evidence="16" type="ORF">IEO70_18310</name>
</gene>
<keyword evidence="3 14" id="KW-0479">Metal-binding</keyword>
<evidence type="ECO:0000256" key="5">
    <source>
        <dbReference type="ARBA" id="ARBA00022763"/>
    </source>
</evidence>
<keyword evidence="5 14" id="KW-0227">DNA damage</keyword>
<feature type="binding site" evidence="14">
    <location>
        <position position="1134"/>
    </location>
    <ligand>
        <name>[4Fe-4S] cluster</name>
        <dbReference type="ChEBI" id="CHEBI:49883"/>
    </ligand>
</feature>
<keyword evidence="1 14" id="KW-0004">4Fe-4S</keyword>
<evidence type="ECO:0000256" key="1">
    <source>
        <dbReference type="ARBA" id="ARBA00022485"/>
    </source>
</evidence>